<accession>A0A6J4JNF5</accession>
<organism evidence="2">
    <name type="scientific">uncultured Acetobacteraceae bacterium</name>
    <dbReference type="NCBI Taxonomy" id="169975"/>
    <lineage>
        <taxon>Bacteria</taxon>
        <taxon>Pseudomonadati</taxon>
        <taxon>Pseudomonadota</taxon>
        <taxon>Alphaproteobacteria</taxon>
        <taxon>Acetobacterales</taxon>
        <taxon>Acetobacteraceae</taxon>
        <taxon>environmental samples</taxon>
    </lineage>
</organism>
<proteinExistence type="predicted"/>
<feature type="non-terminal residue" evidence="2">
    <location>
        <position position="1"/>
    </location>
</feature>
<name>A0A6J4JNF5_9PROT</name>
<dbReference type="AlphaFoldDB" id="A0A6J4JNF5"/>
<evidence type="ECO:0000256" key="1">
    <source>
        <dbReference type="SAM" id="MobiDB-lite"/>
    </source>
</evidence>
<dbReference type="EMBL" id="CADCTG010000306">
    <property type="protein sequence ID" value="CAA9283257.1"/>
    <property type="molecule type" value="Genomic_DNA"/>
</dbReference>
<reference evidence="2" key="1">
    <citation type="submission" date="2020-02" db="EMBL/GenBank/DDBJ databases">
        <authorList>
            <person name="Meier V. D."/>
        </authorList>
    </citation>
    <scope>NUCLEOTIDE SEQUENCE</scope>
    <source>
        <strain evidence="2">AVDCRST_MAG08</strain>
    </source>
</reference>
<evidence type="ECO:0000313" key="2">
    <source>
        <dbReference type="EMBL" id="CAA9283257.1"/>
    </source>
</evidence>
<protein>
    <submittedName>
        <fullName evidence="2">Uncharacterized protein</fullName>
    </submittedName>
</protein>
<feature type="region of interest" description="Disordered" evidence="1">
    <location>
        <begin position="1"/>
        <end position="41"/>
    </location>
</feature>
<sequence length="41" mass="4714">ESHHRRSSPGRRLGGGRGFRARPRSAEINHRPVSNRRRPTV</sequence>
<gene>
    <name evidence="2" type="ORF">AVDCRST_MAG08-3990</name>
</gene>
<feature type="non-terminal residue" evidence="2">
    <location>
        <position position="41"/>
    </location>
</feature>